<comment type="caution">
    <text evidence="2">The sequence shown here is derived from an EMBL/GenBank/DDBJ whole genome shotgun (WGS) entry which is preliminary data.</text>
</comment>
<evidence type="ECO:0000256" key="1">
    <source>
        <dbReference type="SAM" id="Phobius"/>
    </source>
</evidence>
<keyword evidence="3" id="KW-1185">Reference proteome</keyword>
<proteinExistence type="predicted"/>
<feature type="transmembrane region" description="Helical" evidence="1">
    <location>
        <begin position="80"/>
        <end position="104"/>
    </location>
</feature>
<dbReference type="Proteomes" id="UP001175271">
    <property type="component" value="Unassembled WGS sequence"/>
</dbReference>
<keyword evidence="1" id="KW-0812">Transmembrane</keyword>
<dbReference type="EMBL" id="JAUCMV010000004">
    <property type="protein sequence ID" value="KAK0401061.1"/>
    <property type="molecule type" value="Genomic_DNA"/>
</dbReference>
<reference evidence="2" key="1">
    <citation type="submission" date="2023-06" db="EMBL/GenBank/DDBJ databases">
        <title>Genomic analysis of the entomopathogenic nematode Steinernema hermaphroditum.</title>
        <authorList>
            <person name="Schwarz E.M."/>
            <person name="Heppert J.K."/>
            <person name="Baniya A."/>
            <person name="Schwartz H.T."/>
            <person name="Tan C.-H."/>
            <person name="Antoshechkin I."/>
            <person name="Sternberg P.W."/>
            <person name="Goodrich-Blair H."/>
            <person name="Dillman A.R."/>
        </authorList>
    </citation>
    <scope>NUCLEOTIDE SEQUENCE</scope>
    <source>
        <strain evidence="2">PS9179</strain>
        <tissue evidence="2">Whole animal</tissue>
    </source>
</reference>
<sequence>MADWYEDENKYAPCCCRCSVTTVMNVITKITVAFHMALLKRITSASIPTELKIFTVVALVLFSIPPCAAWYGIQKRKPFWLLPYMVTLVITVTGLFTTVAFLMFLAATEPDEGARIIWILWAVILAVPLLLNVWFVAVTRRCYQYL</sequence>
<name>A0AA39H893_9BILA</name>
<gene>
    <name evidence="2" type="ORF">QR680_015575</name>
</gene>
<keyword evidence="1" id="KW-1133">Transmembrane helix</keyword>
<evidence type="ECO:0000313" key="3">
    <source>
        <dbReference type="Proteomes" id="UP001175271"/>
    </source>
</evidence>
<accession>A0AA39H893</accession>
<protein>
    <submittedName>
        <fullName evidence="2">Uncharacterized protein</fullName>
    </submittedName>
</protein>
<feature type="transmembrane region" description="Helical" evidence="1">
    <location>
        <begin position="53"/>
        <end position="73"/>
    </location>
</feature>
<organism evidence="2 3">
    <name type="scientific">Steinernema hermaphroditum</name>
    <dbReference type="NCBI Taxonomy" id="289476"/>
    <lineage>
        <taxon>Eukaryota</taxon>
        <taxon>Metazoa</taxon>
        <taxon>Ecdysozoa</taxon>
        <taxon>Nematoda</taxon>
        <taxon>Chromadorea</taxon>
        <taxon>Rhabditida</taxon>
        <taxon>Tylenchina</taxon>
        <taxon>Panagrolaimomorpha</taxon>
        <taxon>Strongyloidoidea</taxon>
        <taxon>Steinernematidae</taxon>
        <taxon>Steinernema</taxon>
    </lineage>
</organism>
<dbReference type="AlphaFoldDB" id="A0AA39H893"/>
<keyword evidence="1" id="KW-0472">Membrane</keyword>
<evidence type="ECO:0000313" key="2">
    <source>
        <dbReference type="EMBL" id="KAK0401061.1"/>
    </source>
</evidence>
<feature type="transmembrane region" description="Helical" evidence="1">
    <location>
        <begin position="116"/>
        <end position="138"/>
    </location>
</feature>